<proteinExistence type="predicted"/>
<protein>
    <submittedName>
        <fullName evidence="1">Uncharacterized protein</fullName>
    </submittedName>
</protein>
<dbReference type="GeneID" id="34522277"/>
<dbReference type="EMBL" id="HG793130">
    <property type="protein sequence ID" value="CDK28899.1"/>
    <property type="molecule type" value="Genomic_DNA"/>
</dbReference>
<reference evidence="1" key="2">
    <citation type="submission" date="2014-02" db="EMBL/GenBank/DDBJ databases">
        <title>Complete DNA sequence of /Kuraishia capsulata/ illustrates novel genomic features among budding yeasts (/Saccharomycotina/).</title>
        <authorList>
            <person name="Morales L."/>
            <person name="Noel B."/>
            <person name="Porcel B."/>
            <person name="Marcet-Houben M."/>
            <person name="Hullo M-F."/>
            <person name="Sacerdot C."/>
            <person name="Tekaia F."/>
            <person name="Leh-Louis V."/>
            <person name="Despons L."/>
            <person name="Khanna V."/>
            <person name="Aury J-M."/>
            <person name="Barbe V."/>
            <person name="Couloux A."/>
            <person name="Labadie K."/>
            <person name="Pelletier E."/>
            <person name="Souciet J-L."/>
            <person name="Boekhout T."/>
            <person name="Gabaldon T."/>
            <person name="Wincker P."/>
            <person name="Dujon B."/>
        </authorList>
    </citation>
    <scope>NUCLEOTIDE SEQUENCE</scope>
    <source>
        <strain evidence="1">CBS 1993</strain>
    </source>
</reference>
<gene>
    <name evidence="1" type="ORF">KUCA_T00004884001</name>
</gene>
<dbReference type="RefSeq" id="XP_022460889.1">
    <property type="nucleotide sequence ID" value="XM_022606015.1"/>
</dbReference>
<reference evidence="1" key="1">
    <citation type="submission" date="2013-12" db="EMBL/GenBank/DDBJ databases">
        <authorList>
            <person name="Genoscope - CEA"/>
        </authorList>
    </citation>
    <scope>NUCLEOTIDE SEQUENCE</scope>
    <source>
        <strain evidence="1">CBS 1993</strain>
    </source>
</reference>
<dbReference type="Proteomes" id="UP000019384">
    <property type="component" value="Unassembled WGS sequence"/>
</dbReference>
<keyword evidence="2" id="KW-1185">Reference proteome</keyword>
<accession>W6MQ85</accession>
<organism evidence="1 2">
    <name type="scientific">Kuraishia capsulata CBS 1993</name>
    <dbReference type="NCBI Taxonomy" id="1382522"/>
    <lineage>
        <taxon>Eukaryota</taxon>
        <taxon>Fungi</taxon>
        <taxon>Dikarya</taxon>
        <taxon>Ascomycota</taxon>
        <taxon>Saccharomycotina</taxon>
        <taxon>Pichiomycetes</taxon>
        <taxon>Pichiales</taxon>
        <taxon>Pichiaceae</taxon>
        <taxon>Kuraishia</taxon>
    </lineage>
</organism>
<dbReference type="AlphaFoldDB" id="W6MQ85"/>
<evidence type="ECO:0000313" key="1">
    <source>
        <dbReference type="EMBL" id="CDK28899.1"/>
    </source>
</evidence>
<name>W6MQ85_9ASCO</name>
<dbReference type="HOGENOM" id="CLU_1547838_0_0_1"/>
<sequence length="173" mass="19264">MLFHTIGPSLLVSSETDILCTAQYHANQKTSPESPADSPVSSLTQRLVERARWNTIGTGLRGMFDGWHFEEHVDDTSTGSVLKTPSPWLHSHSRMRPKDRVAHMYQKFRNLRLRDRPWARDKTCAKSPETASLVAPAIGIGPVWSSSGSRADDLGFAANADSNTETCQTRDKR</sequence>
<evidence type="ECO:0000313" key="2">
    <source>
        <dbReference type="Proteomes" id="UP000019384"/>
    </source>
</evidence>